<evidence type="ECO:0000313" key="2">
    <source>
        <dbReference type="Proteomes" id="UP001595793"/>
    </source>
</evidence>
<reference evidence="2" key="1">
    <citation type="journal article" date="2019" name="Int. J. Syst. Evol. Microbiol.">
        <title>The Global Catalogue of Microorganisms (GCM) 10K type strain sequencing project: providing services to taxonomists for standard genome sequencing and annotation.</title>
        <authorList>
            <consortium name="The Broad Institute Genomics Platform"/>
            <consortium name="The Broad Institute Genome Sequencing Center for Infectious Disease"/>
            <person name="Wu L."/>
            <person name="Ma J."/>
        </authorList>
    </citation>
    <scope>NUCLEOTIDE SEQUENCE [LARGE SCALE GENOMIC DNA]</scope>
    <source>
        <strain evidence="2">CECT 9128</strain>
    </source>
</reference>
<proteinExistence type="predicted"/>
<dbReference type="RefSeq" id="WP_290232388.1">
    <property type="nucleotide sequence ID" value="NZ_JAUFPZ010000002.1"/>
</dbReference>
<keyword evidence="2" id="KW-1185">Reference proteome</keyword>
<gene>
    <name evidence="1" type="ORF">ACFOS1_17870</name>
</gene>
<comment type="caution">
    <text evidence="1">The sequence shown here is derived from an EMBL/GenBank/DDBJ whole genome shotgun (WGS) entry which is preliminary data.</text>
</comment>
<dbReference type="Proteomes" id="UP001595793">
    <property type="component" value="Unassembled WGS sequence"/>
</dbReference>
<organism evidence="1 2">
    <name type="scientific">Zunongwangia endophytica</name>
    <dbReference type="NCBI Taxonomy" id="1808945"/>
    <lineage>
        <taxon>Bacteria</taxon>
        <taxon>Pseudomonadati</taxon>
        <taxon>Bacteroidota</taxon>
        <taxon>Flavobacteriia</taxon>
        <taxon>Flavobacteriales</taxon>
        <taxon>Flavobacteriaceae</taxon>
        <taxon>Zunongwangia</taxon>
    </lineage>
</organism>
<evidence type="ECO:0008006" key="3">
    <source>
        <dbReference type="Google" id="ProtNLM"/>
    </source>
</evidence>
<evidence type="ECO:0000313" key="1">
    <source>
        <dbReference type="EMBL" id="MFC4029291.1"/>
    </source>
</evidence>
<name>A0ABV8HDA2_9FLAO</name>
<dbReference type="EMBL" id="JBHSAS010000028">
    <property type="protein sequence ID" value="MFC4029291.1"/>
    <property type="molecule type" value="Genomic_DNA"/>
</dbReference>
<accession>A0ABV8HDA2</accession>
<sequence>MEENNHTPIIIGNCRPFRIIERETDNWNASLKEINENEYDYVKLNRMSTFIDIGIAPFSLGIGYDGSLVLPATKDFANKENSLEKFNQTLGILLLGGIYSESVQPDNISYGTLFFNGYIKIHGGSSGLIAGFHKSIRSKLVGTMDSIKLLEPKSISVSVLKSAYLKGKNIFDKIPNLSPNMLLDGTSHYVRNQWSESLIFLWTSIEQLVNQIWKSEVIDKEINGVIAGRKDFLKDFRSWTTSTRIEVLFQKEFIPIEVYELLNLARKTRNDFIHNGKQLSKEKVDNALIGLFNLISLIVTEYKSINELDETLNSIQKNQRGDLLPKKKSLEKDEVTHWLEIPAIPGDRHWGDKDYEIIEELVLKPMPKNE</sequence>
<protein>
    <recommendedName>
        <fullName evidence="3">Apea-like HEPN domain-containing protein</fullName>
    </recommendedName>
</protein>